<dbReference type="Pfam" id="PF05762">
    <property type="entry name" value="VWA_CoxE"/>
    <property type="match status" value="1"/>
</dbReference>
<evidence type="ECO:0000313" key="3">
    <source>
        <dbReference type="EMBL" id="VAW88682.1"/>
    </source>
</evidence>
<sequence>MNRISARFFSLLSLCLALGMFVTGSSQAAGLLTPNDGITPALKIKQHHVDVVIEDGYAITKVEQVFSNPHANDLEAIYSFPVPEKGTVAEFTVWIDGKPVTGEVLQKQQARQIYETEKQAGRDAGLTEKDSYKTFDISVSPVRAGQDLRIRFVYLQPAHVDTGIGRYLYPLEEGRVDEQKNAFWSGNDVVEEQFSFNVDIRSGYPLDAVRMPHQSQAIITQHSAGEWNISLGMKGGATEATLMDNEEAERKAALIPTTAVAAYSLDKDLVVYWRHQEGLPGVVDLVTHKPDANSRGTFMLTVTPGDDLQKITEGRDWVFVLDISGSMKGKYATLAAGVQRALQRLNPQDRFRIVLFNNRANELTRGFENATLENINHYINALVNVKPGGGTNLYAGIKHGIK</sequence>
<dbReference type="InterPro" id="IPR013694">
    <property type="entry name" value="VIT"/>
</dbReference>
<dbReference type="PANTHER" id="PTHR45737">
    <property type="entry name" value="VON WILLEBRAND FACTOR A DOMAIN-CONTAINING PROTEIN 5A"/>
    <property type="match status" value="1"/>
</dbReference>
<dbReference type="PROSITE" id="PS51468">
    <property type="entry name" value="VIT"/>
    <property type="match status" value="1"/>
</dbReference>
<dbReference type="Gene3D" id="3.40.50.410">
    <property type="entry name" value="von Willebrand factor, type A domain"/>
    <property type="match status" value="1"/>
</dbReference>
<dbReference type="InterPro" id="IPR036465">
    <property type="entry name" value="vWFA_dom_sf"/>
</dbReference>
<proteinExistence type="predicted"/>
<dbReference type="InterPro" id="IPR002035">
    <property type="entry name" value="VWF_A"/>
</dbReference>
<feature type="domain" description="VIT" evidence="2">
    <location>
        <begin position="28"/>
        <end position="156"/>
    </location>
</feature>
<dbReference type="Pfam" id="PF08487">
    <property type="entry name" value="VIT"/>
    <property type="match status" value="1"/>
</dbReference>
<dbReference type="InterPro" id="IPR008912">
    <property type="entry name" value="Uncharacterised_CoxE"/>
</dbReference>
<name>A0A3B0ZMQ2_9ZZZZ</name>
<organism evidence="3">
    <name type="scientific">hydrothermal vent metagenome</name>
    <dbReference type="NCBI Taxonomy" id="652676"/>
    <lineage>
        <taxon>unclassified sequences</taxon>
        <taxon>metagenomes</taxon>
        <taxon>ecological metagenomes</taxon>
    </lineage>
</organism>
<dbReference type="PROSITE" id="PS50234">
    <property type="entry name" value="VWFA"/>
    <property type="match status" value="1"/>
</dbReference>
<dbReference type="SMART" id="SM00609">
    <property type="entry name" value="VIT"/>
    <property type="match status" value="1"/>
</dbReference>
<gene>
    <name evidence="3" type="ORF">MNBD_GAMMA17-272</name>
</gene>
<accession>A0A3B0ZMQ2</accession>
<reference evidence="3" key="1">
    <citation type="submission" date="2018-06" db="EMBL/GenBank/DDBJ databases">
        <authorList>
            <person name="Zhirakovskaya E."/>
        </authorList>
    </citation>
    <scope>NUCLEOTIDE SEQUENCE</scope>
</reference>
<protein>
    <submittedName>
        <fullName evidence="3">Inter-alpha-trypsin inhibitor heavy chain H3</fullName>
    </submittedName>
</protein>
<dbReference type="EMBL" id="UOFQ01000104">
    <property type="protein sequence ID" value="VAW88682.1"/>
    <property type="molecule type" value="Genomic_DNA"/>
</dbReference>
<dbReference type="AlphaFoldDB" id="A0A3B0ZMQ2"/>
<dbReference type="SUPFAM" id="SSF53300">
    <property type="entry name" value="vWA-like"/>
    <property type="match status" value="1"/>
</dbReference>
<feature type="domain" description="VWFA" evidence="1">
    <location>
        <begin position="316"/>
        <end position="402"/>
    </location>
</feature>
<evidence type="ECO:0000259" key="1">
    <source>
        <dbReference type="PROSITE" id="PS50234"/>
    </source>
</evidence>
<evidence type="ECO:0000259" key="2">
    <source>
        <dbReference type="PROSITE" id="PS51468"/>
    </source>
</evidence>
<dbReference type="PANTHER" id="PTHR45737:SF6">
    <property type="entry name" value="VON WILLEBRAND FACTOR A DOMAIN-CONTAINING PROTEIN 5A"/>
    <property type="match status" value="1"/>
</dbReference>